<organism evidence="1 2">
    <name type="scientific">Capillimicrobium parvum</name>
    <dbReference type="NCBI Taxonomy" id="2884022"/>
    <lineage>
        <taxon>Bacteria</taxon>
        <taxon>Bacillati</taxon>
        <taxon>Actinomycetota</taxon>
        <taxon>Thermoleophilia</taxon>
        <taxon>Solirubrobacterales</taxon>
        <taxon>Capillimicrobiaceae</taxon>
        <taxon>Capillimicrobium</taxon>
    </lineage>
</organism>
<protein>
    <recommendedName>
        <fullName evidence="3">Polyketide cyclase</fullName>
    </recommendedName>
</protein>
<dbReference type="Proteomes" id="UP001162834">
    <property type="component" value="Chromosome"/>
</dbReference>
<sequence length="141" mass="15514">MPSFDDETTTTAQVEEVWKLLYDPSRFPEWWRGVETVEPSAPGGDGDYTMYPEGYPDFPMPQELRADTSGHQVTISCLVSDLVFAWRLEPLPGDDGTRIGVHVEIPEQEAHRLDSQRDAISASLRSLAGRAAATAAPPARG</sequence>
<name>A0A9E7C0B1_9ACTN</name>
<gene>
    <name evidence="1" type="ORF">DSM104329_01740</name>
</gene>
<accession>A0A9E7C0B1</accession>
<dbReference type="KEGG" id="sbae:DSM104329_01740"/>
<keyword evidence="2" id="KW-1185">Reference proteome</keyword>
<dbReference type="EMBL" id="CP087164">
    <property type="protein sequence ID" value="UGS35352.1"/>
    <property type="molecule type" value="Genomic_DNA"/>
</dbReference>
<dbReference type="RefSeq" id="WP_259315040.1">
    <property type="nucleotide sequence ID" value="NZ_CP087164.1"/>
</dbReference>
<proteinExistence type="predicted"/>
<evidence type="ECO:0000313" key="1">
    <source>
        <dbReference type="EMBL" id="UGS35352.1"/>
    </source>
</evidence>
<dbReference type="SUPFAM" id="SSF55961">
    <property type="entry name" value="Bet v1-like"/>
    <property type="match status" value="1"/>
</dbReference>
<evidence type="ECO:0008006" key="3">
    <source>
        <dbReference type="Google" id="ProtNLM"/>
    </source>
</evidence>
<dbReference type="Pfam" id="PF10604">
    <property type="entry name" value="Polyketide_cyc2"/>
    <property type="match status" value="1"/>
</dbReference>
<dbReference type="InterPro" id="IPR019587">
    <property type="entry name" value="Polyketide_cyclase/dehydratase"/>
</dbReference>
<evidence type="ECO:0000313" key="2">
    <source>
        <dbReference type="Proteomes" id="UP001162834"/>
    </source>
</evidence>
<dbReference type="Gene3D" id="3.30.530.20">
    <property type="match status" value="1"/>
</dbReference>
<dbReference type="AlphaFoldDB" id="A0A9E7C0B1"/>
<reference evidence="1" key="1">
    <citation type="journal article" date="2022" name="Int. J. Syst. Evol. Microbiol.">
        <title>Pseudomonas aegrilactucae sp. nov. and Pseudomonas morbosilactucae sp. nov., pathogens causing bacterial rot of lettuce in Japan.</title>
        <authorList>
            <person name="Sawada H."/>
            <person name="Fujikawa T."/>
            <person name="Satou M."/>
        </authorList>
    </citation>
    <scope>NUCLEOTIDE SEQUENCE</scope>
    <source>
        <strain evidence="1">0166_1</strain>
    </source>
</reference>
<dbReference type="InterPro" id="IPR023393">
    <property type="entry name" value="START-like_dom_sf"/>
</dbReference>